<evidence type="ECO:0000313" key="8">
    <source>
        <dbReference type="Proteomes" id="UP001295684"/>
    </source>
</evidence>
<dbReference type="Pfam" id="PF05277">
    <property type="entry name" value="DUF726"/>
    <property type="match status" value="1"/>
</dbReference>
<sequence>MKLSRILILLILLIFLLHQCQAKPKLIKNIEEKVLQPARNFFASFFKTAGTVAKAICGKACSEGKRGHIVHDYRKFIEQHMHDCDKESCPEDILNINENYVLQRPGYPTTPICEEESIPCEALKSAIEVINKDYVKKPHHEMKFLDMSRDPNRQTHLDNSTLEGIVCVSGLFSQKDNFKKQWGGVISTAEPHKPVFAFKWPSDNKFSAILNVWRELRPHKRILKLASESGKLLANALVLEYPEYLPSVTIVAFSLGTEVALSCLEELHRLGATNIINNVYLLGGATAIPENRHDIFDVINGRLIHVYTLSDWILIFSKFFFGRDQFGLKWLDEDLVKKIESDGVEVEQIEISEVANGHRRFRPNLLKLMEYIDFH</sequence>
<gene>
    <name evidence="7" type="ORF">ECRASSUSDP1_LOCUS17113</name>
</gene>
<evidence type="ECO:0000256" key="4">
    <source>
        <dbReference type="ARBA" id="ARBA00022989"/>
    </source>
</evidence>
<evidence type="ECO:0000256" key="6">
    <source>
        <dbReference type="SAM" id="SignalP"/>
    </source>
</evidence>
<feature type="signal peptide" evidence="6">
    <location>
        <begin position="1"/>
        <end position="22"/>
    </location>
</feature>
<dbReference type="AlphaFoldDB" id="A0AAD1XNA4"/>
<keyword evidence="3" id="KW-0812">Transmembrane</keyword>
<evidence type="ECO:0000256" key="2">
    <source>
        <dbReference type="ARBA" id="ARBA00009824"/>
    </source>
</evidence>
<evidence type="ECO:0000313" key="7">
    <source>
        <dbReference type="EMBL" id="CAI2375749.1"/>
    </source>
</evidence>
<reference evidence="7" key="1">
    <citation type="submission" date="2023-07" db="EMBL/GenBank/DDBJ databases">
        <authorList>
            <consortium name="AG Swart"/>
            <person name="Singh M."/>
            <person name="Singh A."/>
            <person name="Seah K."/>
            <person name="Emmerich C."/>
        </authorList>
    </citation>
    <scope>NUCLEOTIDE SEQUENCE</scope>
    <source>
        <strain evidence="7">DP1</strain>
    </source>
</reference>
<organism evidence="7 8">
    <name type="scientific">Euplotes crassus</name>
    <dbReference type="NCBI Taxonomy" id="5936"/>
    <lineage>
        <taxon>Eukaryota</taxon>
        <taxon>Sar</taxon>
        <taxon>Alveolata</taxon>
        <taxon>Ciliophora</taxon>
        <taxon>Intramacronucleata</taxon>
        <taxon>Spirotrichea</taxon>
        <taxon>Hypotrichia</taxon>
        <taxon>Euplotida</taxon>
        <taxon>Euplotidae</taxon>
        <taxon>Moneuplotes</taxon>
    </lineage>
</organism>
<dbReference type="InterPro" id="IPR007941">
    <property type="entry name" value="DUF726"/>
</dbReference>
<dbReference type="PANTHER" id="PTHR17920:SF3">
    <property type="entry name" value="TRANSMEMBRANE AND COILED-COIL DOMAIN-CONTAINING PROTEIN 4"/>
    <property type="match status" value="1"/>
</dbReference>
<accession>A0AAD1XNA4</accession>
<dbReference type="EMBL" id="CAMPGE010017252">
    <property type="protein sequence ID" value="CAI2375749.1"/>
    <property type="molecule type" value="Genomic_DNA"/>
</dbReference>
<keyword evidence="6" id="KW-0732">Signal</keyword>
<proteinExistence type="inferred from homology"/>
<dbReference type="Proteomes" id="UP001295684">
    <property type="component" value="Unassembled WGS sequence"/>
</dbReference>
<name>A0AAD1XNA4_EUPCR</name>
<keyword evidence="8" id="KW-1185">Reference proteome</keyword>
<comment type="similarity">
    <text evidence="2">Belongs to the TMCO4 family.</text>
</comment>
<keyword evidence="4" id="KW-1133">Transmembrane helix</keyword>
<evidence type="ECO:0000256" key="5">
    <source>
        <dbReference type="ARBA" id="ARBA00023136"/>
    </source>
</evidence>
<dbReference type="PANTHER" id="PTHR17920">
    <property type="entry name" value="TRANSMEMBRANE AND COILED-COIL DOMAIN-CONTAINING PROTEIN 4 TMCO4"/>
    <property type="match status" value="1"/>
</dbReference>
<protein>
    <submittedName>
        <fullName evidence="7">Uncharacterized protein</fullName>
    </submittedName>
</protein>
<comment type="subcellular location">
    <subcellularLocation>
        <location evidence="1">Membrane</location>
        <topology evidence="1">Multi-pass membrane protein</topology>
    </subcellularLocation>
</comment>
<feature type="chain" id="PRO_5042145316" evidence="6">
    <location>
        <begin position="23"/>
        <end position="375"/>
    </location>
</feature>
<evidence type="ECO:0000256" key="1">
    <source>
        <dbReference type="ARBA" id="ARBA00004141"/>
    </source>
</evidence>
<evidence type="ECO:0000256" key="3">
    <source>
        <dbReference type="ARBA" id="ARBA00022692"/>
    </source>
</evidence>
<comment type="caution">
    <text evidence="7">The sequence shown here is derived from an EMBL/GenBank/DDBJ whole genome shotgun (WGS) entry which is preliminary data.</text>
</comment>
<dbReference type="GO" id="GO:0016020">
    <property type="term" value="C:membrane"/>
    <property type="evidence" value="ECO:0007669"/>
    <property type="project" value="UniProtKB-SubCell"/>
</dbReference>
<dbReference type="SUPFAM" id="SSF53474">
    <property type="entry name" value="alpha/beta-Hydrolases"/>
    <property type="match status" value="1"/>
</dbReference>
<dbReference type="InterPro" id="IPR029058">
    <property type="entry name" value="AB_hydrolase_fold"/>
</dbReference>
<keyword evidence="5" id="KW-0472">Membrane</keyword>